<dbReference type="PANTHER" id="PTHR12993:SF29">
    <property type="entry name" value="BLR3841 PROTEIN"/>
    <property type="match status" value="1"/>
</dbReference>
<dbReference type="EMBL" id="JAHCDA010000003">
    <property type="protein sequence ID" value="MBS7812432.1"/>
    <property type="molecule type" value="Genomic_DNA"/>
</dbReference>
<proteinExistence type="predicted"/>
<evidence type="ECO:0000313" key="1">
    <source>
        <dbReference type="EMBL" id="MBS7812432.1"/>
    </source>
</evidence>
<organism evidence="1 2">
    <name type="scientific">Roseococcus pinisoli</name>
    <dbReference type="NCBI Taxonomy" id="2835040"/>
    <lineage>
        <taxon>Bacteria</taxon>
        <taxon>Pseudomonadati</taxon>
        <taxon>Pseudomonadota</taxon>
        <taxon>Alphaproteobacteria</taxon>
        <taxon>Acetobacterales</taxon>
        <taxon>Roseomonadaceae</taxon>
        <taxon>Roseococcus</taxon>
    </lineage>
</organism>
<gene>
    <name evidence="1" type="ORF">KHU32_15890</name>
</gene>
<dbReference type="Gene3D" id="3.40.50.10320">
    <property type="entry name" value="LmbE-like"/>
    <property type="match status" value="1"/>
</dbReference>
<dbReference type="InterPro" id="IPR003737">
    <property type="entry name" value="GlcNAc_PI_deacetylase-related"/>
</dbReference>
<keyword evidence="2" id="KW-1185">Reference proteome</keyword>
<comment type="caution">
    <text evidence="1">The sequence shown here is derived from an EMBL/GenBank/DDBJ whole genome shotgun (WGS) entry which is preliminary data.</text>
</comment>
<dbReference type="PANTHER" id="PTHR12993">
    <property type="entry name" value="N-ACETYLGLUCOSAMINYL-PHOSPHATIDYLINOSITOL DE-N-ACETYLASE-RELATED"/>
    <property type="match status" value="1"/>
</dbReference>
<name>A0ABS5QFU5_9PROT</name>
<dbReference type="Proteomes" id="UP000766336">
    <property type="component" value="Unassembled WGS sequence"/>
</dbReference>
<sequence>MPNVLVVTAHPGDFVWRAGGAIALHAKAGHKVHIVCLAFGERGESQGAWAKPGATLEGVKAGRKAEAEAAAAALGATIEFYDAGDYPLVTTPAMLDRLVDTYRALRPEFVLTHAASDPYNMDHPTACQFAQHARIVAQAAGHKPGPDAVYRAPQVYMFEPHQTEMCGFKPDVILNIDAVWETKRKAFECLPAQTHLWAYYERVALNRGIQGARNAGIKMTYGEAYQRVFPEVLEVFR</sequence>
<evidence type="ECO:0000313" key="2">
    <source>
        <dbReference type="Proteomes" id="UP000766336"/>
    </source>
</evidence>
<dbReference type="Pfam" id="PF02585">
    <property type="entry name" value="PIG-L"/>
    <property type="match status" value="1"/>
</dbReference>
<dbReference type="RefSeq" id="WP_213671139.1">
    <property type="nucleotide sequence ID" value="NZ_JAHCDA010000003.1"/>
</dbReference>
<protein>
    <submittedName>
        <fullName evidence="1">PIG-L family deacetylase</fullName>
    </submittedName>
</protein>
<dbReference type="SUPFAM" id="SSF102588">
    <property type="entry name" value="LmbE-like"/>
    <property type="match status" value="1"/>
</dbReference>
<reference evidence="1 2" key="1">
    <citation type="submission" date="2021-05" db="EMBL/GenBank/DDBJ databases">
        <title>Roseococcus sp. XZZS9, whole genome shotgun sequencing project.</title>
        <authorList>
            <person name="Zhao G."/>
            <person name="Shen L."/>
        </authorList>
    </citation>
    <scope>NUCLEOTIDE SEQUENCE [LARGE SCALE GENOMIC DNA]</scope>
    <source>
        <strain evidence="1 2">XZZS9</strain>
    </source>
</reference>
<accession>A0ABS5QFU5</accession>
<dbReference type="InterPro" id="IPR024078">
    <property type="entry name" value="LmbE-like_dom_sf"/>
</dbReference>